<keyword evidence="3 5" id="KW-1133">Transmembrane helix</keyword>
<dbReference type="PROSITE" id="PS50262">
    <property type="entry name" value="G_PROTEIN_RECEP_F1_2"/>
    <property type="match status" value="1"/>
</dbReference>
<proteinExistence type="predicted"/>
<evidence type="ECO:0000256" key="5">
    <source>
        <dbReference type="SAM" id="Phobius"/>
    </source>
</evidence>
<reference evidence="7" key="1">
    <citation type="journal article" date="2023" name="G3 (Bethesda)">
        <title>A reference genome for the long-term kleptoplast-retaining sea slug Elysia crispata morphotype clarki.</title>
        <authorList>
            <person name="Eastman K.E."/>
            <person name="Pendleton A.L."/>
            <person name="Shaikh M.A."/>
            <person name="Suttiyut T."/>
            <person name="Ogas R."/>
            <person name="Tomko P."/>
            <person name="Gavelis G."/>
            <person name="Widhalm J.R."/>
            <person name="Wisecaver J.H."/>
        </authorList>
    </citation>
    <scope>NUCLEOTIDE SEQUENCE</scope>
    <source>
        <strain evidence="7">ECLA1</strain>
    </source>
</reference>
<keyword evidence="2 5" id="KW-0812">Transmembrane</keyword>
<dbReference type="EMBL" id="JAWDGP010002490">
    <property type="protein sequence ID" value="KAK3782635.1"/>
    <property type="molecule type" value="Genomic_DNA"/>
</dbReference>
<evidence type="ECO:0000256" key="2">
    <source>
        <dbReference type="ARBA" id="ARBA00022692"/>
    </source>
</evidence>
<feature type="transmembrane region" description="Helical" evidence="5">
    <location>
        <begin position="39"/>
        <end position="64"/>
    </location>
</feature>
<evidence type="ECO:0000256" key="4">
    <source>
        <dbReference type="ARBA" id="ARBA00023136"/>
    </source>
</evidence>
<feature type="transmembrane region" description="Helical" evidence="5">
    <location>
        <begin position="123"/>
        <end position="140"/>
    </location>
</feature>
<dbReference type="PRINTS" id="PR00237">
    <property type="entry name" value="GPCRRHODOPSN"/>
</dbReference>
<feature type="transmembrane region" description="Helical" evidence="5">
    <location>
        <begin position="310"/>
        <end position="331"/>
    </location>
</feature>
<comment type="caution">
    <text evidence="7">The sequence shown here is derived from an EMBL/GenBank/DDBJ whole genome shotgun (WGS) entry which is preliminary data.</text>
</comment>
<dbReference type="Gene3D" id="1.20.1070.10">
    <property type="entry name" value="Rhodopsin 7-helix transmembrane proteins"/>
    <property type="match status" value="1"/>
</dbReference>
<dbReference type="SUPFAM" id="SSF81321">
    <property type="entry name" value="Family A G protein-coupled receptor-like"/>
    <property type="match status" value="1"/>
</dbReference>
<dbReference type="PANTHER" id="PTHR46641">
    <property type="entry name" value="FMRFAMIDE RECEPTOR-RELATED"/>
    <property type="match status" value="1"/>
</dbReference>
<dbReference type="InterPro" id="IPR017452">
    <property type="entry name" value="GPCR_Rhodpsn_7TM"/>
</dbReference>
<evidence type="ECO:0000259" key="6">
    <source>
        <dbReference type="PROSITE" id="PS50262"/>
    </source>
</evidence>
<evidence type="ECO:0000313" key="7">
    <source>
        <dbReference type="EMBL" id="KAK3782635.1"/>
    </source>
</evidence>
<evidence type="ECO:0000256" key="3">
    <source>
        <dbReference type="ARBA" id="ARBA00022989"/>
    </source>
</evidence>
<name>A0AAE1A7Y8_9GAST</name>
<dbReference type="GO" id="GO:0004930">
    <property type="term" value="F:G protein-coupled receptor activity"/>
    <property type="evidence" value="ECO:0007669"/>
    <property type="project" value="InterPro"/>
</dbReference>
<feature type="transmembrane region" description="Helical" evidence="5">
    <location>
        <begin position="76"/>
        <end position="103"/>
    </location>
</feature>
<evidence type="ECO:0000313" key="8">
    <source>
        <dbReference type="Proteomes" id="UP001283361"/>
    </source>
</evidence>
<keyword evidence="8" id="KW-1185">Reference proteome</keyword>
<dbReference type="InterPro" id="IPR000276">
    <property type="entry name" value="GPCR_Rhodpsn"/>
</dbReference>
<dbReference type="AlphaFoldDB" id="A0AAE1A7Y8"/>
<feature type="transmembrane region" description="Helical" evidence="5">
    <location>
        <begin position="210"/>
        <end position="238"/>
    </location>
</feature>
<dbReference type="Pfam" id="PF00001">
    <property type="entry name" value="7tm_1"/>
    <property type="match status" value="1"/>
</dbReference>
<protein>
    <recommendedName>
        <fullName evidence="6">G-protein coupled receptors family 1 profile domain-containing protein</fullName>
    </recommendedName>
</protein>
<evidence type="ECO:0000256" key="1">
    <source>
        <dbReference type="ARBA" id="ARBA00004370"/>
    </source>
</evidence>
<accession>A0AAE1A7Y8</accession>
<gene>
    <name evidence="7" type="ORF">RRG08_015210</name>
</gene>
<dbReference type="PANTHER" id="PTHR46641:SF18">
    <property type="entry name" value="G-PROTEIN COUPLED RECEPTORS FAMILY 1 PROFILE DOMAIN-CONTAINING PROTEIN"/>
    <property type="match status" value="1"/>
</dbReference>
<keyword evidence="4 5" id="KW-0472">Membrane</keyword>
<dbReference type="Proteomes" id="UP001283361">
    <property type="component" value="Unassembled WGS sequence"/>
</dbReference>
<comment type="subcellular location">
    <subcellularLocation>
        <location evidence="1">Membrane</location>
    </subcellularLocation>
</comment>
<organism evidence="7 8">
    <name type="scientific">Elysia crispata</name>
    <name type="common">lettuce slug</name>
    <dbReference type="NCBI Taxonomy" id="231223"/>
    <lineage>
        <taxon>Eukaryota</taxon>
        <taxon>Metazoa</taxon>
        <taxon>Spiralia</taxon>
        <taxon>Lophotrochozoa</taxon>
        <taxon>Mollusca</taxon>
        <taxon>Gastropoda</taxon>
        <taxon>Heterobranchia</taxon>
        <taxon>Euthyneura</taxon>
        <taxon>Panpulmonata</taxon>
        <taxon>Sacoglossa</taxon>
        <taxon>Placobranchoidea</taxon>
        <taxon>Plakobranchidae</taxon>
        <taxon>Elysia</taxon>
    </lineage>
</organism>
<sequence>MAARSRFAASSNLLLSNISHVDGEGYGFFAFSLKSFYTLEYILTSIILGLGSFGVLPNVANIIVFAKMGFAETINIMFCVLSVADLVYLSVNIISTIAINLNFESVQTVFIDIYDLTLIMNPWTWASFGLGSCATALIAVERSVCIALPLKVKRIFTRKRVSAAIIFFFGLTLANLVQSYATMNLQWVTIPGTNQTGLVMNYSAYFQQMIVIAMFAFSVVPSLTSFIVTSVGTVFLVVKLNQSAQWRKSSTVDVKKIRVSNKEVKVIRSAVLVCIVFIVCFTPNVCLVVASIIQPRLHIADIYFGPFMYILFYIAYIFQSISSSFNIFIYLKTSSRYRETFMLMFCRAQKK</sequence>
<dbReference type="GO" id="GO:0016020">
    <property type="term" value="C:membrane"/>
    <property type="evidence" value="ECO:0007669"/>
    <property type="project" value="UniProtKB-SubCell"/>
</dbReference>
<feature type="transmembrane region" description="Helical" evidence="5">
    <location>
        <begin position="266"/>
        <end position="290"/>
    </location>
</feature>
<dbReference type="SMART" id="SM01381">
    <property type="entry name" value="7TM_GPCR_Srsx"/>
    <property type="match status" value="1"/>
</dbReference>
<dbReference type="InterPro" id="IPR052954">
    <property type="entry name" value="GPCR-Ligand_Int"/>
</dbReference>
<feature type="transmembrane region" description="Helical" evidence="5">
    <location>
        <begin position="161"/>
        <end position="181"/>
    </location>
</feature>
<feature type="domain" description="G-protein coupled receptors family 1 profile" evidence="6">
    <location>
        <begin position="57"/>
        <end position="330"/>
    </location>
</feature>